<organism evidence="1">
    <name type="scientific">marine sediment metagenome</name>
    <dbReference type="NCBI Taxonomy" id="412755"/>
    <lineage>
        <taxon>unclassified sequences</taxon>
        <taxon>metagenomes</taxon>
        <taxon>ecological metagenomes</taxon>
    </lineage>
</organism>
<proteinExistence type="predicted"/>
<accession>X1E1S0</accession>
<name>X1E1S0_9ZZZZ</name>
<comment type="caution">
    <text evidence="1">The sequence shown here is derived from an EMBL/GenBank/DDBJ whole genome shotgun (WGS) entry which is preliminary data.</text>
</comment>
<reference evidence="1" key="1">
    <citation type="journal article" date="2014" name="Front. Microbiol.">
        <title>High frequency of phylogenetically diverse reductive dehalogenase-homologous genes in deep subseafloor sedimentary metagenomes.</title>
        <authorList>
            <person name="Kawai M."/>
            <person name="Futagami T."/>
            <person name="Toyoda A."/>
            <person name="Takaki Y."/>
            <person name="Nishi S."/>
            <person name="Hori S."/>
            <person name="Arai W."/>
            <person name="Tsubouchi T."/>
            <person name="Morono Y."/>
            <person name="Uchiyama I."/>
            <person name="Ito T."/>
            <person name="Fujiyama A."/>
            <person name="Inagaki F."/>
            <person name="Takami H."/>
        </authorList>
    </citation>
    <scope>NUCLEOTIDE SEQUENCE</scope>
    <source>
        <strain evidence="1">Expedition CK06-06</strain>
    </source>
</reference>
<protein>
    <submittedName>
        <fullName evidence="1">Uncharacterized protein</fullName>
    </submittedName>
</protein>
<sequence length="85" mass="9806">MIGKKKDWEIEVDHILKDATVNSRLKAFAERLDQEKIEPPEEWQEVFNTFFEELIGELPALACCILAFKAGAVWQKDKESLDAQL</sequence>
<dbReference type="EMBL" id="BARU01002360">
    <property type="protein sequence ID" value="GAH27226.1"/>
    <property type="molecule type" value="Genomic_DNA"/>
</dbReference>
<evidence type="ECO:0000313" key="1">
    <source>
        <dbReference type="EMBL" id="GAH27226.1"/>
    </source>
</evidence>
<gene>
    <name evidence="1" type="ORF">S03H2_05610</name>
</gene>
<dbReference type="AlphaFoldDB" id="X1E1S0"/>